<dbReference type="PROSITE" id="PS50932">
    <property type="entry name" value="HTH_LACI_2"/>
    <property type="match status" value="1"/>
</dbReference>
<dbReference type="Pfam" id="PF13377">
    <property type="entry name" value="Peripla_BP_3"/>
    <property type="match status" value="1"/>
</dbReference>
<name>A0ABP3U3I7_9CLOT</name>
<dbReference type="InterPro" id="IPR046335">
    <property type="entry name" value="LacI/GalR-like_sensor"/>
</dbReference>
<dbReference type="EMBL" id="BAAACF010000001">
    <property type="protein sequence ID" value="GAA0721382.1"/>
    <property type="molecule type" value="Genomic_DNA"/>
</dbReference>
<dbReference type="Proteomes" id="UP001500339">
    <property type="component" value="Unassembled WGS sequence"/>
</dbReference>
<evidence type="ECO:0000259" key="4">
    <source>
        <dbReference type="PROSITE" id="PS50932"/>
    </source>
</evidence>
<dbReference type="Gene3D" id="1.10.260.40">
    <property type="entry name" value="lambda repressor-like DNA-binding domains"/>
    <property type="match status" value="1"/>
</dbReference>
<gene>
    <name evidence="6" type="ORF">GCM10008905_11780</name>
</gene>
<keyword evidence="2 6" id="KW-0238">DNA-binding</keyword>
<protein>
    <submittedName>
        <fullName evidence="6">LacI family DNA-binding transcriptional regulator</fullName>
    </submittedName>
</protein>
<evidence type="ECO:0000256" key="3">
    <source>
        <dbReference type="ARBA" id="ARBA00023163"/>
    </source>
</evidence>
<dbReference type="PANTHER" id="PTHR30146">
    <property type="entry name" value="LACI-RELATED TRANSCRIPTIONAL REPRESSOR"/>
    <property type="match status" value="1"/>
</dbReference>
<dbReference type="PRINTS" id="PR00036">
    <property type="entry name" value="HTHLACI"/>
</dbReference>
<dbReference type="Pfam" id="PF00356">
    <property type="entry name" value="LacI"/>
    <property type="match status" value="1"/>
</dbReference>
<keyword evidence="3" id="KW-0804">Transcription</keyword>
<reference evidence="7" key="1">
    <citation type="journal article" date="2019" name="Int. J. Syst. Evol. Microbiol.">
        <title>The Global Catalogue of Microorganisms (GCM) 10K type strain sequencing project: providing services to taxonomists for standard genome sequencing and annotation.</title>
        <authorList>
            <consortium name="The Broad Institute Genomics Platform"/>
            <consortium name="The Broad Institute Genome Sequencing Center for Infectious Disease"/>
            <person name="Wu L."/>
            <person name="Ma J."/>
        </authorList>
    </citation>
    <scope>NUCLEOTIDE SEQUENCE [LARGE SCALE GENOMIC DNA]</scope>
    <source>
        <strain evidence="7">JCM 1405</strain>
    </source>
</reference>
<feature type="domain" description="HTH cro/C1-type" evidence="5">
    <location>
        <begin position="3"/>
        <end position="47"/>
    </location>
</feature>
<organism evidence="6 7">
    <name type="scientific">Clostridium malenominatum</name>
    <dbReference type="NCBI Taxonomy" id="1539"/>
    <lineage>
        <taxon>Bacteria</taxon>
        <taxon>Bacillati</taxon>
        <taxon>Bacillota</taxon>
        <taxon>Clostridia</taxon>
        <taxon>Eubacteriales</taxon>
        <taxon>Clostridiaceae</taxon>
        <taxon>Clostridium</taxon>
    </lineage>
</organism>
<dbReference type="PANTHER" id="PTHR30146:SF109">
    <property type="entry name" value="HTH-TYPE TRANSCRIPTIONAL REGULATOR GALS"/>
    <property type="match status" value="1"/>
</dbReference>
<feature type="domain" description="HTH lacI-type" evidence="4">
    <location>
        <begin position="3"/>
        <end position="57"/>
    </location>
</feature>
<dbReference type="Gene3D" id="3.40.50.2300">
    <property type="match status" value="2"/>
</dbReference>
<sequence>MTITIKEVAKEAGVSITTVSRVLNNNYPVKMETRIRIEEAIEKLKYKPNAMARGLITNKSSMIGVVVPGITNLFFPTIVEAIENLTNKEGYSISLCNTYGEPEKEKKLIEDLISKRVDGIIIIDPSIENLSSGYLEEMSRALPLVVVNGCSDKFECNFVTYDEKAGMAEALKYLRNLGHEKIAFIRGTRSYSYDIKEKIYLDMIKEEKLKYKKVLNVGMGNTIEVVEKTREKVENLILSKNRPTAIFACNDLMAVGVINACNKLKLNIPKELSVMGFDNTLLAHVSHPRLTTVDLNMKEIGKKAALEILDIIDKENKTKKKIIIGTNLIIRESCDKL</sequence>
<dbReference type="CDD" id="cd06267">
    <property type="entry name" value="PBP1_LacI_sugar_binding-like"/>
    <property type="match status" value="1"/>
</dbReference>
<dbReference type="CDD" id="cd01392">
    <property type="entry name" value="HTH_LacI"/>
    <property type="match status" value="1"/>
</dbReference>
<dbReference type="InterPro" id="IPR010982">
    <property type="entry name" value="Lambda_DNA-bd_dom_sf"/>
</dbReference>
<evidence type="ECO:0000256" key="1">
    <source>
        <dbReference type="ARBA" id="ARBA00023015"/>
    </source>
</evidence>
<evidence type="ECO:0000313" key="7">
    <source>
        <dbReference type="Proteomes" id="UP001500339"/>
    </source>
</evidence>
<evidence type="ECO:0000313" key="6">
    <source>
        <dbReference type="EMBL" id="GAA0721382.1"/>
    </source>
</evidence>
<dbReference type="RefSeq" id="WP_343767721.1">
    <property type="nucleotide sequence ID" value="NZ_BAAACF010000001.1"/>
</dbReference>
<comment type="caution">
    <text evidence="6">The sequence shown here is derived from an EMBL/GenBank/DDBJ whole genome shotgun (WGS) entry which is preliminary data.</text>
</comment>
<dbReference type="SMART" id="SM00354">
    <property type="entry name" value="HTH_LACI"/>
    <property type="match status" value="1"/>
</dbReference>
<evidence type="ECO:0000259" key="5">
    <source>
        <dbReference type="PROSITE" id="PS50943"/>
    </source>
</evidence>
<accession>A0ABP3U3I7</accession>
<dbReference type="InterPro" id="IPR028082">
    <property type="entry name" value="Peripla_BP_I"/>
</dbReference>
<dbReference type="PROSITE" id="PS00356">
    <property type="entry name" value="HTH_LACI_1"/>
    <property type="match status" value="1"/>
</dbReference>
<keyword evidence="1" id="KW-0805">Transcription regulation</keyword>
<dbReference type="InterPro" id="IPR000843">
    <property type="entry name" value="HTH_LacI"/>
</dbReference>
<proteinExistence type="predicted"/>
<dbReference type="InterPro" id="IPR001387">
    <property type="entry name" value="Cro/C1-type_HTH"/>
</dbReference>
<keyword evidence="7" id="KW-1185">Reference proteome</keyword>
<dbReference type="GO" id="GO:0003677">
    <property type="term" value="F:DNA binding"/>
    <property type="evidence" value="ECO:0007669"/>
    <property type="project" value="UniProtKB-KW"/>
</dbReference>
<dbReference type="SUPFAM" id="SSF47413">
    <property type="entry name" value="lambda repressor-like DNA-binding domains"/>
    <property type="match status" value="1"/>
</dbReference>
<evidence type="ECO:0000256" key="2">
    <source>
        <dbReference type="ARBA" id="ARBA00023125"/>
    </source>
</evidence>
<dbReference type="SUPFAM" id="SSF53822">
    <property type="entry name" value="Periplasmic binding protein-like I"/>
    <property type="match status" value="1"/>
</dbReference>
<dbReference type="PROSITE" id="PS50943">
    <property type="entry name" value="HTH_CROC1"/>
    <property type="match status" value="1"/>
</dbReference>